<organism evidence="1 2">
    <name type="scientific">Lentithecium fluviatile CBS 122367</name>
    <dbReference type="NCBI Taxonomy" id="1168545"/>
    <lineage>
        <taxon>Eukaryota</taxon>
        <taxon>Fungi</taxon>
        <taxon>Dikarya</taxon>
        <taxon>Ascomycota</taxon>
        <taxon>Pezizomycotina</taxon>
        <taxon>Dothideomycetes</taxon>
        <taxon>Pleosporomycetidae</taxon>
        <taxon>Pleosporales</taxon>
        <taxon>Massarineae</taxon>
        <taxon>Lentitheciaceae</taxon>
        <taxon>Lentithecium</taxon>
    </lineage>
</organism>
<keyword evidence="2" id="KW-1185">Reference proteome</keyword>
<proteinExistence type="predicted"/>
<dbReference type="EMBL" id="MU005614">
    <property type="protein sequence ID" value="KAF2678173.1"/>
    <property type="molecule type" value="Genomic_DNA"/>
</dbReference>
<name>A0A6G1IJK9_9PLEO</name>
<evidence type="ECO:0000313" key="1">
    <source>
        <dbReference type="EMBL" id="KAF2678173.1"/>
    </source>
</evidence>
<evidence type="ECO:0000313" key="2">
    <source>
        <dbReference type="Proteomes" id="UP000799291"/>
    </source>
</evidence>
<reference evidence="1" key="1">
    <citation type="journal article" date="2020" name="Stud. Mycol.">
        <title>101 Dothideomycetes genomes: a test case for predicting lifestyles and emergence of pathogens.</title>
        <authorList>
            <person name="Haridas S."/>
            <person name="Albert R."/>
            <person name="Binder M."/>
            <person name="Bloem J."/>
            <person name="Labutti K."/>
            <person name="Salamov A."/>
            <person name="Andreopoulos B."/>
            <person name="Baker S."/>
            <person name="Barry K."/>
            <person name="Bills G."/>
            <person name="Bluhm B."/>
            <person name="Cannon C."/>
            <person name="Castanera R."/>
            <person name="Culley D."/>
            <person name="Daum C."/>
            <person name="Ezra D."/>
            <person name="Gonzalez J."/>
            <person name="Henrissat B."/>
            <person name="Kuo A."/>
            <person name="Liang C."/>
            <person name="Lipzen A."/>
            <person name="Lutzoni F."/>
            <person name="Magnuson J."/>
            <person name="Mondo S."/>
            <person name="Nolan M."/>
            <person name="Ohm R."/>
            <person name="Pangilinan J."/>
            <person name="Park H.-J."/>
            <person name="Ramirez L."/>
            <person name="Alfaro M."/>
            <person name="Sun H."/>
            <person name="Tritt A."/>
            <person name="Yoshinaga Y."/>
            <person name="Zwiers L.-H."/>
            <person name="Turgeon B."/>
            <person name="Goodwin S."/>
            <person name="Spatafora J."/>
            <person name="Crous P."/>
            <person name="Grigoriev I."/>
        </authorList>
    </citation>
    <scope>NUCLEOTIDE SEQUENCE</scope>
    <source>
        <strain evidence="1">CBS 122367</strain>
    </source>
</reference>
<dbReference type="AlphaFoldDB" id="A0A6G1IJK9"/>
<accession>A0A6G1IJK9</accession>
<dbReference type="Proteomes" id="UP000799291">
    <property type="component" value="Unassembled WGS sequence"/>
</dbReference>
<sequence length="98" mass="11324">MKLVAMWTVLGVEGSCRRLRYPITHILTHCLQPQRLRTHSTRTSHVDRKCYWPGNAAASCSVGYYIPSCMPHHPWAWTVCLQSIKILLARDWGDARDF</sequence>
<protein>
    <submittedName>
        <fullName evidence="1">Uncharacterized protein</fullName>
    </submittedName>
</protein>
<gene>
    <name evidence="1" type="ORF">K458DRAFT_423359</name>
</gene>